<protein>
    <recommendedName>
        <fullName evidence="4">DUF1573 domain-containing protein</fullName>
    </recommendedName>
</protein>
<dbReference type="InterPro" id="IPR011467">
    <property type="entry name" value="DUF1573"/>
</dbReference>
<accession>A0A1G1Y6B1</accession>
<evidence type="ECO:0000313" key="3">
    <source>
        <dbReference type="Proteomes" id="UP000178432"/>
    </source>
</evidence>
<dbReference type="AlphaFoldDB" id="A0A1G1Y6B1"/>
<proteinExistence type="predicted"/>
<dbReference type="PANTHER" id="PTHR37833:SF1">
    <property type="entry name" value="SIGNAL PEPTIDE PROTEIN"/>
    <property type="match status" value="1"/>
</dbReference>
<dbReference type="EMBL" id="MHIF01000042">
    <property type="protein sequence ID" value="OGY47356.1"/>
    <property type="molecule type" value="Genomic_DNA"/>
</dbReference>
<dbReference type="Proteomes" id="UP000178432">
    <property type="component" value="Unassembled WGS sequence"/>
</dbReference>
<keyword evidence="1" id="KW-1133">Transmembrane helix</keyword>
<name>A0A1G1Y6B1_9BACT</name>
<dbReference type="InterPro" id="IPR013783">
    <property type="entry name" value="Ig-like_fold"/>
</dbReference>
<feature type="transmembrane region" description="Helical" evidence="1">
    <location>
        <begin position="6"/>
        <end position="25"/>
    </location>
</feature>
<organism evidence="2 3">
    <name type="scientific">Candidatus Buchananbacteria bacterium RIFCSPHIGHO2_01_FULL_46_12</name>
    <dbReference type="NCBI Taxonomy" id="1797536"/>
    <lineage>
        <taxon>Bacteria</taxon>
        <taxon>Candidatus Buchananiibacteriota</taxon>
    </lineage>
</organism>
<gene>
    <name evidence="2" type="ORF">A2663_01080</name>
</gene>
<dbReference type="Pfam" id="PF07610">
    <property type="entry name" value="DUF1573"/>
    <property type="match status" value="1"/>
</dbReference>
<keyword evidence="1" id="KW-0472">Membrane</keyword>
<keyword evidence="1" id="KW-0812">Transmembrane</keyword>
<sequence length="160" mass="17137">MKNKGAVGLIVLTAVILAIIAVYNYNKASQNFPDNNINGPGAPVIKGPAITITPSRYDLGTVIYGEVAEHTFVVKNSGDEPLEILRLSTSCGCTKAAMAKEDKVIAPGQSANLLVTFDPAVHKDDSDLGDLIRIIYVRTNDPENSEVEVEITAKVVKNNQ</sequence>
<evidence type="ECO:0000313" key="2">
    <source>
        <dbReference type="EMBL" id="OGY47356.1"/>
    </source>
</evidence>
<evidence type="ECO:0008006" key="4">
    <source>
        <dbReference type="Google" id="ProtNLM"/>
    </source>
</evidence>
<reference evidence="2 3" key="1">
    <citation type="journal article" date="2016" name="Nat. Commun.">
        <title>Thousands of microbial genomes shed light on interconnected biogeochemical processes in an aquifer system.</title>
        <authorList>
            <person name="Anantharaman K."/>
            <person name="Brown C.T."/>
            <person name="Hug L.A."/>
            <person name="Sharon I."/>
            <person name="Castelle C.J."/>
            <person name="Probst A.J."/>
            <person name="Thomas B.C."/>
            <person name="Singh A."/>
            <person name="Wilkins M.J."/>
            <person name="Karaoz U."/>
            <person name="Brodie E.L."/>
            <person name="Williams K.H."/>
            <person name="Hubbard S.S."/>
            <person name="Banfield J.F."/>
        </authorList>
    </citation>
    <scope>NUCLEOTIDE SEQUENCE [LARGE SCALE GENOMIC DNA]</scope>
</reference>
<dbReference type="PANTHER" id="PTHR37833">
    <property type="entry name" value="LIPOPROTEIN-RELATED"/>
    <property type="match status" value="1"/>
</dbReference>
<evidence type="ECO:0000256" key="1">
    <source>
        <dbReference type="SAM" id="Phobius"/>
    </source>
</evidence>
<comment type="caution">
    <text evidence="2">The sequence shown here is derived from an EMBL/GenBank/DDBJ whole genome shotgun (WGS) entry which is preliminary data.</text>
</comment>
<dbReference type="Gene3D" id="2.60.40.10">
    <property type="entry name" value="Immunoglobulins"/>
    <property type="match status" value="1"/>
</dbReference>